<dbReference type="InterPro" id="IPR008266">
    <property type="entry name" value="Tyr_kinase_AS"/>
</dbReference>
<dbReference type="GO" id="GO:0005524">
    <property type="term" value="F:ATP binding"/>
    <property type="evidence" value="ECO:0007669"/>
    <property type="project" value="UniProtKB-UniRule"/>
</dbReference>
<dbReference type="EMBL" id="ACBZ01000119">
    <property type="protein sequence ID" value="EEG48869.1"/>
    <property type="molecule type" value="Genomic_DNA"/>
</dbReference>
<keyword evidence="1" id="KW-0808">Transferase</keyword>
<feature type="binding site" evidence="5">
    <location>
        <position position="48"/>
    </location>
    <ligand>
        <name>ATP</name>
        <dbReference type="ChEBI" id="CHEBI:30616"/>
    </ligand>
</feature>
<dbReference type="eggNOG" id="COG0515">
    <property type="taxonomic scope" value="Bacteria"/>
</dbReference>
<evidence type="ECO:0000256" key="5">
    <source>
        <dbReference type="PROSITE-ProRule" id="PRU10141"/>
    </source>
</evidence>
<dbReference type="InterPro" id="IPR045269">
    <property type="entry name" value="Atg1-like"/>
</dbReference>
<dbReference type="GO" id="GO:0005829">
    <property type="term" value="C:cytosol"/>
    <property type="evidence" value="ECO:0007669"/>
    <property type="project" value="TreeGrafter"/>
</dbReference>
<dbReference type="InterPro" id="IPR011009">
    <property type="entry name" value="Kinase-like_dom_sf"/>
</dbReference>
<dbReference type="Proteomes" id="UP000003100">
    <property type="component" value="Unassembled WGS sequence"/>
</dbReference>
<evidence type="ECO:0000256" key="1">
    <source>
        <dbReference type="ARBA" id="ARBA00022679"/>
    </source>
</evidence>
<keyword evidence="2 5" id="KW-0547">Nucleotide-binding</keyword>
<dbReference type="PANTHER" id="PTHR24348:SF22">
    <property type="entry name" value="NON-SPECIFIC SERINE_THREONINE PROTEIN KINASE"/>
    <property type="match status" value="1"/>
</dbReference>
<reference evidence="8 9" key="1">
    <citation type="submission" date="2009-01" db="EMBL/GenBank/DDBJ databases">
        <authorList>
            <person name="Fulton L."/>
            <person name="Clifton S."/>
            <person name="Fulton B."/>
            <person name="Xu J."/>
            <person name="Minx P."/>
            <person name="Pepin K.H."/>
            <person name="Johnson M."/>
            <person name="Bhonagiri V."/>
            <person name="Nash W.E."/>
            <person name="Mardis E.R."/>
            <person name="Wilson R.K."/>
        </authorList>
    </citation>
    <scope>NUCLEOTIDE SEQUENCE [LARGE SCALE GENOMIC DNA]</scope>
    <source>
        <strain evidence="9">DSM 10507 / JCM 14656 / S5a33</strain>
    </source>
</reference>
<dbReference type="RefSeq" id="WP_005949387.1">
    <property type="nucleotide sequence ID" value="NZ_CP136423.1"/>
</dbReference>
<keyword evidence="3" id="KW-0418">Kinase</keyword>
<accession>C0CMY0</accession>
<keyword evidence="6" id="KW-0812">Transmembrane</keyword>
<dbReference type="GO" id="GO:0034045">
    <property type="term" value="C:phagophore assembly site membrane"/>
    <property type="evidence" value="ECO:0007669"/>
    <property type="project" value="TreeGrafter"/>
</dbReference>
<keyword evidence="6" id="KW-1133">Transmembrane helix</keyword>
<dbReference type="PATRIC" id="fig|476272.21.peg.1650"/>
<evidence type="ECO:0000256" key="4">
    <source>
        <dbReference type="ARBA" id="ARBA00022840"/>
    </source>
</evidence>
<sequence>MNIKDYHLKSGTLLDERYQIETVIGEGGFGITYSGFSLHQKDKKIAIKEFYLKDCMDRDCRSSNVVQILREEDEEYCKRQKQRFLKEARTVSDFAQEPGIVRITDYFEENQTAYIVMNYLEGQTLKKYMKTQPPMEAESAFRLMLPLMGTLAKIHSYGIIHRDISPDNLILGPDGKLTLIDFGAAKAYSPTIDQTCSIILKGGYAPCEQYDSRGKLGPWSDIYALCAVIYFCITKHAPDDAFQRMLHDELKSPSELGISISPALERILMKGLSMDIPSRYQHMQDLICDVKEQIREVDPKIIRLRWIKRISFALCILAVLSGIAFWYYQSHLEQFKFHGAETFTMTFGQSHELSDSGYSQAKDILKQRVEILAGEKNYIQSQEKNGDVTYVLPAKTFRSISKKAAEHYVSLNDILKHFLAGAGQLSLSDLDLNTETVKGVQIKKGVLEGFDSEEYADIPENEAYYYLEITLNDKTKKQVQTYLQKYPDDSLTLFRDYTWTTENYYKSSLGSFIYTIYDRDNFQKLCLTSWIQDKSFYELLTYDITHESYESDLAYSYLPPTTWEEVESSMIAGDNQVNEASIEDPAVYLQYTCSPLAELSNGEWYETLADFKILMDTLDVPYAFGISSFQEQDITLKIAKKDLYLEMASLLIQRGGIKLSDLGGASMYLSSSSAGDMIFEEKQPANTWMMKFSDEYDIENLQTCTKTMLDHGRDTLYLTFGGYKLASCKISDVITDGTVELTPAKTARMKTKTLADFLYTMMTEVKSTSNYSADTISYTCADGTLDLDVDIDKDWILENPFLDKIQTEAKSIDPDIEVKSSSPEQLTVTLPYEPEQDLISKFTKTVETLYERCDLGNGFYQTIYFQLDTSLLNDREDFYYRFSCYSDYEVSLYVYLGQNRMEKYQDEMEKTLKENSFLHPFTQSEYFEFYSASQES</sequence>
<dbReference type="SUPFAM" id="SSF56112">
    <property type="entry name" value="Protein kinase-like (PK-like)"/>
    <property type="match status" value="1"/>
</dbReference>
<evidence type="ECO:0000256" key="2">
    <source>
        <dbReference type="ARBA" id="ARBA00022741"/>
    </source>
</evidence>
<dbReference type="PANTHER" id="PTHR24348">
    <property type="entry name" value="SERINE/THREONINE-PROTEIN KINASE UNC-51-RELATED"/>
    <property type="match status" value="1"/>
</dbReference>
<keyword evidence="6" id="KW-0472">Membrane</keyword>
<dbReference type="PROSITE" id="PS00107">
    <property type="entry name" value="PROTEIN_KINASE_ATP"/>
    <property type="match status" value="1"/>
</dbReference>
<dbReference type="Pfam" id="PF00069">
    <property type="entry name" value="Pkinase"/>
    <property type="match status" value="1"/>
</dbReference>
<dbReference type="InterPro" id="IPR017441">
    <property type="entry name" value="Protein_kinase_ATP_BS"/>
</dbReference>
<dbReference type="AlphaFoldDB" id="C0CMY0"/>
<dbReference type="InterPro" id="IPR000719">
    <property type="entry name" value="Prot_kinase_dom"/>
</dbReference>
<dbReference type="GO" id="GO:0005776">
    <property type="term" value="C:autophagosome"/>
    <property type="evidence" value="ECO:0007669"/>
    <property type="project" value="TreeGrafter"/>
</dbReference>
<dbReference type="CDD" id="cd14014">
    <property type="entry name" value="STKc_PknB_like"/>
    <property type="match status" value="1"/>
</dbReference>
<keyword evidence="9" id="KW-1185">Reference proteome</keyword>
<dbReference type="PROSITE" id="PS50011">
    <property type="entry name" value="PROTEIN_KINASE_DOM"/>
    <property type="match status" value="1"/>
</dbReference>
<feature type="domain" description="Protein kinase" evidence="7">
    <location>
        <begin position="18"/>
        <end position="301"/>
    </location>
</feature>
<dbReference type="GO" id="GO:0042594">
    <property type="term" value="P:response to starvation"/>
    <property type="evidence" value="ECO:0007669"/>
    <property type="project" value="TreeGrafter"/>
</dbReference>
<evidence type="ECO:0000256" key="3">
    <source>
        <dbReference type="ARBA" id="ARBA00022777"/>
    </source>
</evidence>
<gene>
    <name evidence="8" type="ORF">RUMHYD_02218</name>
</gene>
<evidence type="ECO:0000313" key="9">
    <source>
        <dbReference type="Proteomes" id="UP000003100"/>
    </source>
</evidence>
<comment type="caution">
    <text evidence="8">The sequence shown here is derived from an EMBL/GenBank/DDBJ whole genome shotgun (WGS) entry which is preliminary data.</text>
</comment>
<keyword evidence="4 5" id="KW-0067">ATP-binding</keyword>
<dbReference type="PROSITE" id="PS00109">
    <property type="entry name" value="PROTEIN_KINASE_TYR"/>
    <property type="match status" value="1"/>
</dbReference>
<dbReference type="HOGENOM" id="CLU_313016_0_0_9"/>
<evidence type="ECO:0000256" key="6">
    <source>
        <dbReference type="SAM" id="Phobius"/>
    </source>
</evidence>
<protein>
    <recommendedName>
        <fullName evidence="7">Protein kinase domain-containing protein</fullName>
    </recommendedName>
</protein>
<organism evidence="8 9">
    <name type="scientific">Blautia hydrogenotrophica (strain DSM 10507 / JCM 14656 / S5a33)</name>
    <name type="common">Ruminococcus hydrogenotrophicus</name>
    <dbReference type="NCBI Taxonomy" id="476272"/>
    <lineage>
        <taxon>Bacteria</taxon>
        <taxon>Bacillati</taxon>
        <taxon>Bacillota</taxon>
        <taxon>Clostridia</taxon>
        <taxon>Lachnospirales</taxon>
        <taxon>Lachnospiraceae</taxon>
        <taxon>Blautia</taxon>
    </lineage>
</organism>
<dbReference type="GO" id="GO:0004674">
    <property type="term" value="F:protein serine/threonine kinase activity"/>
    <property type="evidence" value="ECO:0007669"/>
    <property type="project" value="InterPro"/>
</dbReference>
<evidence type="ECO:0000259" key="7">
    <source>
        <dbReference type="PROSITE" id="PS50011"/>
    </source>
</evidence>
<dbReference type="Gene3D" id="3.30.200.20">
    <property type="entry name" value="Phosphorylase Kinase, domain 1"/>
    <property type="match status" value="1"/>
</dbReference>
<name>C0CMY0_BLAHS</name>
<dbReference type="GeneID" id="86820993"/>
<feature type="transmembrane region" description="Helical" evidence="6">
    <location>
        <begin position="310"/>
        <end position="328"/>
    </location>
</feature>
<proteinExistence type="predicted"/>
<reference evidence="8 9" key="2">
    <citation type="submission" date="2009-02" db="EMBL/GenBank/DDBJ databases">
        <title>Draft genome sequence of Blautia hydrogenotrophica DSM 10507 (Ruminococcus hydrogenotrophicus DSM 10507).</title>
        <authorList>
            <person name="Sudarsanam P."/>
            <person name="Ley R."/>
            <person name="Guruge J."/>
            <person name="Turnbaugh P.J."/>
            <person name="Mahowald M."/>
            <person name="Liep D."/>
            <person name="Gordon J."/>
        </authorList>
    </citation>
    <scope>NUCLEOTIDE SEQUENCE [LARGE SCALE GENOMIC DNA]</scope>
    <source>
        <strain evidence="9">DSM 10507 / JCM 14656 / S5a33</strain>
    </source>
</reference>
<dbReference type="Gene3D" id="1.10.510.10">
    <property type="entry name" value="Transferase(Phosphotransferase) domain 1"/>
    <property type="match status" value="1"/>
</dbReference>
<evidence type="ECO:0000313" key="8">
    <source>
        <dbReference type="EMBL" id="EEG48869.1"/>
    </source>
</evidence>